<protein>
    <recommendedName>
        <fullName evidence="4">DUF2336 domain-containing protein</fullName>
    </recommendedName>
</protein>
<reference evidence="3" key="1">
    <citation type="submission" date="2015-07" db="EMBL/GenBank/DDBJ databases">
        <title>Whole genome sequence of an Ensifer adhaerens strain isolated from a cave pool in the Wind Cave National Park.</title>
        <authorList>
            <person name="Eng W.W.H."/>
            <person name="Gan H.M."/>
            <person name="Barton H.A."/>
            <person name="Savka M.A."/>
        </authorList>
    </citation>
    <scope>NUCLEOTIDE SEQUENCE [LARGE SCALE GENOMIC DNA]</scope>
    <source>
        <strain evidence="3">SD006</strain>
    </source>
</reference>
<evidence type="ECO:0000256" key="1">
    <source>
        <dbReference type="SAM" id="MobiDB-lite"/>
    </source>
</evidence>
<feature type="region of interest" description="Disordered" evidence="1">
    <location>
        <begin position="314"/>
        <end position="335"/>
    </location>
</feature>
<dbReference type="EMBL" id="LGAP01000052">
    <property type="protein sequence ID" value="KOF12520.1"/>
    <property type="molecule type" value="Genomic_DNA"/>
</dbReference>
<dbReference type="Proteomes" id="UP000037425">
    <property type="component" value="Unassembled WGS sequence"/>
</dbReference>
<organism evidence="2 3">
    <name type="scientific">Ensifer adhaerens</name>
    <name type="common">Sinorhizobium morelense</name>
    <dbReference type="NCBI Taxonomy" id="106592"/>
    <lineage>
        <taxon>Bacteria</taxon>
        <taxon>Pseudomonadati</taxon>
        <taxon>Pseudomonadota</taxon>
        <taxon>Alphaproteobacteria</taxon>
        <taxon>Hyphomicrobiales</taxon>
        <taxon>Rhizobiaceae</taxon>
        <taxon>Sinorhizobium/Ensifer group</taxon>
        <taxon>Ensifer</taxon>
    </lineage>
</organism>
<dbReference type="InterPro" id="IPR019285">
    <property type="entry name" value="DUF2336"/>
</dbReference>
<accession>A0A0L8BD75</accession>
<evidence type="ECO:0000313" key="2">
    <source>
        <dbReference type="EMBL" id="KOF12520.1"/>
    </source>
</evidence>
<proteinExistence type="predicted"/>
<name>A0A0L8BD75_ENSAD</name>
<dbReference type="RefSeq" id="WP_053253214.1">
    <property type="nucleotide sequence ID" value="NZ_LGAP01000052.1"/>
</dbReference>
<evidence type="ECO:0000313" key="3">
    <source>
        <dbReference type="Proteomes" id="UP000037425"/>
    </source>
</evidence>
<dbReference type="AlphaFoldDB" id="A0A0L8BD75"/>
<dbReference type="OrthoDB" id="8437049at2"/>
<dbReference type="Pfam" id="PF10098">
    <property type="entry name" value="DUF2336"/>
    <property type="match status" value="1"/>
</dbReference>
<gene>
    <name evidence="2" type="ORF">AC244_33945</name>
</gene>
<dbReference type="PATRIC" id="fig|106592.7.peg.6513"/>
<evidence type="ECO:0008006" key="4">
    <source>
        <dbReference type="Google" id="ProtNLM"/>
    </source>
</evidence>
<sequence>MFCVQGFIVTDRFRELERPQTGRLKDVVLMATVSGFESLRIPRKSDMKQFAELFEPLFLGSSSEARRQAAAALSQCPHVPEPVAALIGSMPISIAAIFLTRSQALSDRTLIAIIRQQTSAHAGAIARRAALSPSVIDALVEHHNPAGLSARPDVRQRPTTEAVAPAEPDADATRAAREETLRAEIKALARAGAQEAAAAASTIIPISATHGALLVRFARSGEIILFSRALATALDAGGTLVERILLDVSGQQLATSLIALSMPTDDLIFVLQSLYPHLAERIGSASRAEALTGTMDPTSSRERLDAWLQSEARDGAPAARHQTYLADDHANDARQPAIRKVAKTAGGAKSQRVFGRG</sequence>
<comment type="caution">
    <text evidence="2">The sequence shown here is derived from an EMBL/GenBank/DDBJ whole genome shotgun (WGS) entry which is preliminary data.</text>
</comment>
<feature type="region of interest" description="Disordered" evidence="1">
    <location>
        <begin position="147"/>
        <end position="172"/>
    </location>
</feature>